<reference evidence="7" key="1">
    <citation type="submission" date="2021-02" db="EMBL/GenBank/DDBJ databases">
        <authorList>
            <person name="Nowell W R."/>
        </authorList>
    </citation>
    <scope>NUCLEOTIDE SEQUENCE</scope>
</reference>
<feature type="domain" description="GH26" evidence="6">
    <location>
        <begin position="190"/>
        <end position="483"/>
    </location>
</feature>
<comment type="caution">
    <text evidence="7">The sequence shown here is derived from an EMBL/GenBank/DDBJ whole genome shotgun (WGS) entry which is preliminary data.</text>
</comment>
<proteinExistence type="inferred from homology"/>
<dbReference type="Proteomes" id="UP000663844">
    <property type="component" value="Unassembled WGS sequence"/>
</dbReference>
<evidence type="ECO:0000256" key="2">
    <source>
        <dbReference type="ARBA" id="ARBA00022801"/>
    </source>
</evidence>
<evidence type="ECO:0000256" key="4">
    <source>
        <dbReference type="SAM" id="SignalP"/>
    </source>
</evidence>
<dbReference type="Pfam" id="PF02156">
    <property type="entry name" value="Glyco_hydro_26"/>
    <property type="match status" value="1"/>
</dbReference>
<dbReference type="Gene3D" id="3.20.20.80">
    <property type="entry name" value="Glycosidases"/>
    <property type="match status" value="1"/>
</dbReference>
<dbReference type="PRINTS" id="PR00739">
    <property type="entry name" value="GLHYDRLASE26"/>
</dbReference>
<dbReference type="InterPro" id="IPR008979">
    <property type="entry name" value="Galactose-bd-like_sf"/>
</dbReference>
<keyword evidence="3" id="KW-0326">Glycosidase</keyword>
<dbReference type="Pfam" id="PF00754">
    <property type="entry name" value="F5_F8_type_C"/>
    <property type="match status" value="1"/>
</dbReference>
<keyword evidence="4" id="KW-0732">Signal</keyword>
<feature type="domain" description="F5/8 type C" evidence="5">
    <location>
        <begin position="43"/>
        <end position="184"/>
    </location>
</feature>
<sequence length="489" mass="55111">MNTMMVVLGAIVLFLGFNSLQSHAQVAVDKNNSGSVWQRTITTENHDDGLVARSISSNLALGKASFASSTDDITNRPARMAFDGNTGTRWSSAYSNEQWIYVDLGSVQPITSVVLQWDIAYALMFQIQTSNDETTWNTVYYNYNGNGGTNTIPLLTSTRYVKMYAWQRATQWGYSLFEMEVWGSATNPPSGPINVLDYLRSISGRQTVIGMHNREPNSSPAVQTNAVYSITNRWPGLWSGDFLFTADDVNHRWTMINEALNQWRSGSIINIMLHVVPPTQSEPGNWNGGVVSRLSDAQWHELITDGGTLNRAWKVRLDNYAQYLQYLKDRGVQVLFRPFHEMNQGVFWWAGRPGSSGTAALFRLTRDYLVNTKGLTNLIWVWNMQDLDLNWSVYNPGNNYWDIFSLDVYNGDGFTTQKYNTAMSVANGKPIAIGECSTLPTSYQLASQQNWVFVMSWAELTFSSNTNAQIQALYSASNVITKDELPKFY</sequence>
<dbReference type="InterPro" id="IPR017853">
    <property type="entry name" value="GH"/>
</dbReference>
<feature type="signal peptide" evidence="4">
    <location>
        <begin position="1"/>
        <end position="24"/>
    </location>
</feature>
<dbReference type="PROSITE" id="PS50022">
    <property type="entry name" value="FA58C_3"/>
    <property type="match status" value="1"/>
</dbReference>
<comment type="similarity">
    <text evidence="1">Belongs to the glycosyl hydrolase 26 family.</text>
</comment>
<dbReference type="SUPFAM" id="SSF49785">
    <property type="entry name" value="Galactose-binding domain-like"/>
    <property type="match status" value="1"/>
</dbReference>
<dbReference type="GO" id="GO:0016985">
    <property type="term" value="F:mannan endo-1,4-beta-mannosidase activity"/>
    <property type="evidence" value="ECO:0007669"/>
    <property type="project" value="InterPro"/>
</dbReference>
<gene>
    <name evidence="7" type="ORF">OXD698_LOCUS25743</name>
</gene>
<protein>
    <submittedName>
        <fullName evidence="7">Uncharacterized protein</fullName>
    </submittedName>
</protein>
<evidence type="ECO:0000313" key="8">
    <source>
        <dbReference type="Proteomes" id="UP000663844"/>
    </source>
</evidence>
<keyword evidence="2" id="KW-0378">Hydrolase</keyword>
<evidence type="ECO:0000256" key="1">
    <source>
        <dbReference type="ARBA" id="ARBA00007754"/>
    </source>
</evidence>
<feature type="chain" id="PRO_5032664447" evidence="4">
    <location>
        <begin position="25"/>
        <end position="489"/>
    </location>
</feature>
<dbReference type="PANTHER" id="PTHR40079:SF4">
    <property type="entry name" value="GH26 DOMAIN-CONTAINING PROTEIN-RELATED"/>
    <property type="match status" value="1"/>
</dbReference>
<dbReference type="EMBL" id="CAJOAZ010002491">
    <property type="protein sequence ID" value="CAF3933990.1"/>
    <property type="molecule type" value="Genomic_DNA"/>
</dbReference>
<dbReference type="PROSITE" id="PS51764">
    <property type="entry name" value="GH26"/>
    <property type="match status" value="1"/>
</dbReference>
<evidence type="ECO:0000256" key="3">
    <source>
        <dbReference type="ARBA" id="ARBA00023295"/>
    </source>
</evidence>
<dbReference type="PANTHER" id="PTHR40079">
    <property type="entry name" value="MANNAN ENDO-1,4-BETA-MANNOSIDASE E-RELATED"/>
    <property type="match status" value="1"/>
</dbReference>
<dbReference type="GO" id="GO:0006080">
    <property type="term" value="P:substituted mannan metabolic process"/>
    <property type="evidence" value="ECO:0007669"/>
    <property type="project" value="InterPro"/>
</dbReference>
<name>A0A819JRC5_9BILA</name>
<evidence type="ECO:0000259" key="6">
    <source>
        <dbReference type="PROSITE" id="PS51764"/>
    </source>
</evidence>
<dbReference type="Gene3D" id="2.60.120.260">
    <property type="entry name" value="Galactose-binding domain-like"/>
    <property type="match status" value="1"/>
</dbReference>
<organism evidence="7 8">
    <name type="scientific">Adineta steineri</name>
    <dbReference type="NCBI Taxonomy" id="433720"/>
    <lineage>
        <taxon>Eukaryota</taxon>
        <taxon>Metazoa</taxon>
        <taxon>Spiralia</taxon>
        <taxon>Gnathifera</taxon>
        <taxon>Rotifera</taxon>
        <taxon>Eurotatoria</taxon>
        <taxon>Bdelloidea</taxon>
        <taxon>Adinetida</taxon>
        <taxon>Adinetidae</taxon>
        <taxon>Adineta</taxon>
    </lineage>
</organism>
<accession>A0A819JRC5</accession>
<dbReference type="AlphaFoldDB" id="A0A819JRC5"/>
<dbReference type="InterPro" id="IPR022790">
    <property type="entry name" value="GH26_dom"/>
</dbReference>
<dbReference type="SUPFAM" id="SSF51445">
    <property type="entry name" value="(Trans)glycosidases"/>
    <property type="match status" value="1"/>
</dbReference>
<evidence type="ECO:0000313" key="7">
    <source>
        <dbReference type="EMBL" id="CAF3933990.1"/>
    </source>
</evidence>
<evidence type="ECO:0000259" key="5">
    <source>
        <dbReference type="PROSITE" id="PS50022"/>
    </source>
</evidence>
<dbReference type="InterPro" id="IPR000421">
    <property type="entry name" value="FA58C"/>
</dbReference>
<dbReference type="InterPro" id="IPR000805">
    <property type="entry name" value="Glyco_hydro_26"/>
</dbReference>